<protein>
    <submittedName>
        <fullName evidence="1">Uncharacterized protein</fullName>
    </submittedName>
</protein>
<gene>
    <name evidence="1" type="ORF">IHE45_04G114900</name>
</gene>
<accession>A0ACB7WFL1</accession>
<keyword evidence="2" id="KW-1185">Reference proteome</keyword>
<evidence type="ECO:0000313" key="1">
    <source>
        <dbReference type="EMBL" id="KAH7686577.1"/>
    </source>
</evidence>
<organism evidence="1 2">
    <name type="scientific">Dioscorea alata</name>
    <name type="common">Purple yam</name>
    <dbReference type="NCBI Taxonomy" id="55571"/>
    <lineage>
        <taxon>Eukaryota</taxon>
        <taxon>Viridiplantae</taxon>
        <taxon>Streptophyta</taxon>
        <taxon>Embryophyta</taxon>
        <taxon>Tracheophyta</taxon>
        <taxon>Spermatophyta</taxon>
        <taxon>Magnoliopsida</taxon>
        <taxon>Liliopsida</taxon>
        <taxon>Dioscoreales</taxon>
        <taxon>Dioscoreaceae</taxon>
        <taxon>Dioscorea</taxon>
    </lineage>
</organism>
<dbReference type="EMBL" id="CM037014">
    <property type="protein sequence ID" value="KAH7686577.1"/>
    <property type="molecule type" value="Genomic_DNA"/>
</dbReference>
<proteinExistence type="predicted"/>
<comment type="caution">
    <text evidence="1">The sequence shown here is derived from an EMBL/GenBank/DDBJ whole genome shotgun (WGS) entry which is preliminary data.</text>
</comment>
<reference evidence="2" key="1">
    <citation type="journal article" date="2022" name="Nat. Commun.">
        <title>Chromosome evolution and the genetic basis of agronomically important traits in greater yam.</title>
        <authorList>
            <person name="Bredeson J.V."/>
            <person name="Lyons J.B."/>
            <person name="Oniyinde I.O."/>
            <person name="Okereke N.R."/>
            <person name="Kolade O."/>
            <person name="Nnabue I."/>
            <person name="Nwadili C.O."/>
            <person name="Hribova E."/>
            <person name="Parker M."/>
            <person name="Nwogha J."/>
            <person name="Shu S."/>
            <person name="Carlson J."/>
            <person name="Kariba R."/>
            <person name="Muthemba S."/>
            <person name="Knop K."/>
            <person name="Barton G.J."/>
            <person name="Sherwood A.V."/>
            <person name="Lopez-Montes A."/>
            <person name="Asiedu R."/>
            <person name="Jamnadass R."/>
            <person name="Muchugi A."/>
            <person name="Goodstein D."/>
            <person name="Egesi C.N."/>
            <person name="Featherston J."/>
            <person name="Asfaw A."/>
            <person name="Simpson G.G."/>
            <person name="Dolezel J."/>
            <person name="Hendre P.S."/>
            <person name="Van Deynze A."/>
            <person name="Kumar P.L."/>
            <person name="Obidiegwu J.E."/>
            <person name="Bhattacharjee R."/>
            <person name="Rokhsar D.S."/>
        </authorList>
    </citation>
    <scope>NUCLEOTIDE SEQUENCE [LARGE SCALE GENOMIC DNA]</scope>
    <source>
        <strain evidence="2">cv. TDa95/00328</strain>
    </source>
</reference>
<dbReference type="Proteomes" id="UP000827976">
    <property type="component" value="Chromosome 4"/>
</dbReference>
<evidence type="ECO:0000313" key="2">
    <source>
        <dbReference type="Proteomes" id="UP000827976"/>
    </source>
</evidence>
<name>A0ACB7WFL1_DIOAL</name>
<sequence>MGEIRKGEMKIKELKLMNVFFKEARKPAGQTCQLSRWSEPDLGHGNVTRNALGLSGQPALPVRTAGQASFGSALGRTRPAGLGQPGTVI</sequence>